<feature type="region of interest" description="Disordered" evidence="1">
    <location>
        <begin position="190"/>
        <end position="209"/>
    </location>
</feature>
<accession>A0AAJ0A6V6</accession>
<reference evidence="2" key="1">
    <citation type="submission" date="2021-06" db="EMBL/GenBank/DDBJ databases">
        <title>Comparative genomics, transcriptomics and evolutionary studies reveal genomic signatures of adaptation to plant cell wall in hemibiotrophic fungi.</title>
        <authorList>
            <consortium name="DOE Joint Genome Institute"/>
            <person name="Baroncelli R."/>
            <person name="Diaz J.F."/>
            <person name="Benocci T."/>
            <person name="Peng M."/>
            <person name="Battaglia E."/>
            <person name="Haridas S."/>
            <person name="Andreopoulos W."/>
            <person name="Labutti K."/>
            <person name="Pangilinan J."/>
            <person name="Floch G.L."/>
            <person name="Makela M.R."/>
            <person name="Henrissat B."/>
            <person name="Grigoriev I.V."/>
            <person name="Crouch J.A."/>
            <person name="De Vries R.P."/>
            <person name="Sukno S.A."/>
            <person name="Thon M.R."/>
        </authorList>
    </citation>
    <scope>NUCLEOTIDE SEQUENCE</scope>
    <source>
        <strain evidence="2">CBS 193.32</strain>
    </source>
</reference>
<dbReference type="AlphaFoldDB" id="A0AAJ0A6V6"/>
<evidence type="ECO:0000313" key="2">
    <source>
        <dbReference type="EMBL" id="KAK1657621.1"/>
    </source>
</evidence>
<dbReference type="EMBL" id="JAHMHR010000088">
    <property type="protein sequence ID" value="KAK1657621.1"/>
    <property type="molecule type" value="Genomic_DNA"/>
</dbReference>
<name>A0AAJ0A6V6_9PEZI</name>
<protein>
    <submittedName>
        <fullName evidence="2">Uncharacterized protein</fullName>
    </submittedName>
</protein>
<proteinExistence type="predicted"/>
<dbReference type="RefSeq" id="XP_060422385.1">
    <property type="nucleotide sequence ID" value="XM_060578508.1"/>
</dbReference>
<evidence type="ECO:0000256" key="1">
    <source>
        <dbReference type="SAM" id="MobiDB-lite"/>
    </source>
</evidence>
<dbReference type="GeneID" id="85463034"/>
<evidence type="ECO:0000313" key="3">
    <source>
        <dbReference type="Proteomes" id="UP001224890"/>
    </source>
</evidence>
<comment type="caution">
    <text evidence="2">The sequence shown here is derived from an EMBL/GenBank/DDBJ whole genome shotgun (WGS) entry which is preliminary data.</text>
</comment>
<organism evidence="2 3">
    <name type="scientific">Colletotrichum godetiae</name>
    <dbReference type="NCBI Taxonomy" id="1209918"/>
    <lineage>
        <taxon>Eukaryota</taxon>
        <taxon>Fungi</taxon>
        <taxon>Dikarya</taxon>
        <taxon>Ascomycota</taxon>
        <taxon>Pezizomycotina</taxon>
        <taxon>Sordariomycetes</taxon>
        <taxon>Hypocreomycetidae</taxon>
        <taxon>Glomerellales</taxon>
        <taxon>Glomerellaceae</taxon>
        <taxon>Colletotrichum</taxon>
        <taxon>Colletotrichum acutatum species complex</taxon>
    </lineage>
</organism>
<dbReference type="Proteomes" id="UP001224890">
    <property type="component" value="Unassembled WGS sequence"/>
</dbReference>
<feature type="compositionally biased region" description="Polar residues" evidence="1">
    <location>
        <begin position="171"/>
        <end position="183"/>
    </location>
</feature>
<keyword evidence="3" id="KW-1185">Reference proteome</keyword>
<feature type="region of interest" description="Disordered" evidence="1">
    <location>
        <begin position="153"/>
        <end position="183"/>
    </location>
</feature>
<sequence length="239" mass="26527">MPTIYEGMCHLGSSQARLQMMAFNSPWEREKKRRSLGYSCSEPSPHAHWYGVAYLCRHWQVRQIGIPATSQGEEQSVREPGTSKLVSFHRGVKKVGWSAIWGGEVGEEVEWMEEIYSQGSHHDEMGASLQGAGRQGTPSETLHRQASRGFFDWPQLSETGGSRIPARSVGAATTHSPTRSSSHILTASHGYRSMPTDKHPQDSRTAMPGKVRYGVPKDEMKALIPQVRAKCQVSTMYGA</sequence>
<gene>
    <name evidence="2" type="ORF">BDP55DRAFT_721283</name>
</gene>